<dbReference type="Proteomes" id="UP000266234">
    <property type="component" value="Unassembled WGS sequence"/>
</dbReference>
<feature type="domain" description="Ubiquitin-like" evidence="2">
    <location>
        <begin position="413"/>
        <end position="480"/>
    </location>
</feature>
<dbReference type="AlphaFoldDB" id="A0A395T175"/>
<feature type="region of interest" description="Disordered" evidence="1">
    <location>
        <begin position="208"/>
        <end position="271"/>
    </location>
</feature>
<comment type="caution">
    <text evidence="3">The sequence shown here is derived from an EMBL/GenBank/DDBJ whole genome shotgun (WGS) entry which is preliminary data.</text>
</comment>
<sequence>MAGIDVQRIAQLGADLGSSLDLHSETSSRAKRRGFPKLASLVNSTSFTLRKLRKLFEQEPKTFTEACIDDIYALAHTCNILYRGILVLLVENPKDIEGYGNVGLMTSSRVKDLLSSLAKKSFLATETMKWLEPRLIICQQELKRVKFELMLRFLIGSIAQHQLSVTAQSPGDWEGESSLRRAAETIARRRFAYHENFVEKRERWTKEIPVPSPKNSLDGDKESIATVSRDSPAGDKKEPKPEATDPAPKIAETPVISKKEYNPSCSETSSEASSSYATSKNWFQRLFSRTRRSECEWEDLEAYTLHIGYSDDRFAKLPLQDEDIRSALRKLTTKRFWTRRPGLMEQYTSFDPVIRQKMDRAILTVKQKSNCAVTLVGISTRGEDSRSEFRNGTHCGPGMEITLFFELGFVWTPINFINTASGRESALPYISCVTVEMMKKNLMIPRSRFPPGELQIFTTSNVVVTPETWDSIRHPGMTLKWVLLPYGLACPPPHIKDAIPKIDKMQDIYQEINNLLKLSRSWTPDEATMKKSGLGCFLETWTNAVDTRAEDRSDDEFSLSDYTDEDIDD</sequence>
<feature type="compositionally biased region" description="Basic and acidic residues" evidence="1">
    <location>
        <begin position="232"/>
        <end position="243"/>
    </location>
</feature>
<accession>A0A395T175</accession>
<evidence type="ECO:0000256" key="1">
    <source>
        <dbReference type="SAM" id="MobiDB-lite"/>
    </source>
</evidence>
<keyword evidence="4" id="KW-1185">Reference proteome</keyword>
<evidence type="ECO:0000259" key="2">
    <source>
        <dbReference type="Pfam" id="PF22893"/>
    </source>
</evidence>
<protein>
    <recommendedName>
        <fullName evidence="2">Ubiquitin-like domain-containing protein</fullName>
    </recommendedName>
</protein>
<reference evidence="3 4" key="1">
    <citation type="journal article" date="2018" name="PLoS Pathog.">
        <title>Evolution of structural diversity of trichothecenes, a family of toxins produced by plant pathogenic and entomopathogenic fungi.</title>
        <authorList>
            <person name="Proctor R.H."/>
            <person name="McCormick S.P."/>
            <person name="Kim H.S."/>
            <person name="Cardoza R.E."/>
            <person name="Stanley A.M."/>
            <person name="Lindo L."/>
            <person name="Kelly A."/>
            <person name="Brown D.W."/>
            <person name="Lee T."/>
            <person name="Vaughan M.M."/>
            <person name="Alexander N.J."/>
            <person name="Busman M."/>
            <person name="Gutierrez S."/>
        </authorList>
    </citation>
    <scope>NUCLEOTIDE SEQUENCE [LARGE SCALE GENOMIC DNA]</scope>
    <source>
        <strain evidence="3 4">NRRL 20695</strain>
    </source>
</reference>
<feature type="compositionally biased region" description="Acidic residues" evidence="1">
    <location>
        <begin position="552"/>
        <end position="569"/>
    </location>
</feature>
<organism evidence="3 4">
    <name type="scientific">Fusarium longipes</name>
    <dbReference type="NCBI Taxonomy" id="694270"/>
    <lineage>
        <taxon>Eukaryota</taxon>
        <taxon>Fungi</taxon>
        <taxon>Dikarya</taxon>
        <taxon>Ascomycota</taxon>
        <taxon>Pezizomycotina</taxon>
        <taxon>Sordariomycetes</taxon>
        <taxon>Hypocreomycetidae</taxon>
        <taxon>Hypocreales</taxon>
        <taxon>Nectriaceae</taxon>
        <taxon>Fusarium</taxon>
    </lineage>
</organism>
<dbReference type="Pfam" id="PF22893">
    <property type="entry name" value="ULD_2"/>
    <property type="match status" value="1"/>
</dbReference>
<gene>
    <name evidence="3" type="ORF">FLONG3_3582</name>
</gene>
<dbReference type="STRING" id="694270.A0A395T175"/>
<evidence type="ECO:0000313" key="4">
    <source>
        <dbReference type="Proteomes" id="UP000266234"/>
    </source>
</evidence>
<name>A0A395T175_9HYPO</name>
<evidence type="ECO:0000313" key="3">
    <source>
        <dbReference type="EMBL" id="RGP78267.1"/>
    </source>
</evidence>
<feature type="region of interest" description="Disordered" evidence="1">
    <location>
        <begin position="549"/>
        <end position="569"/>
    </location>
</feature>
<dbReference type="EMBL" id="PXOG01000071">
    <property type="protein sequence ID" value="RGP78267.1"/>
    <property type="molecule type" value="Genomic_DNA"/>
</dbReference>
<proteinExistence type="predicted"/>
<dbReference type="InterPro" id="IPR054464">
    <property type="entry name" value="ULD_fung"/>
</dbReference>
<dbReference type="OrthoDB" id="5431013at2759"/>